<feature type="chain" id="PRO_5046755284" evidence="1">
    <location>
        <begin position="19"/>
        <end position="409"/>
    </location>
</feature>
<name>A0ABW5Y8P8_9SPHI</name>
<protein>
    <submittedName>
        <fullName evidence="2">Carboxypeptidase-like regulatory domain-containing protein</fullName>
    </submittedName>
</protein>
<evidence type="ECO:0000256" key="1">
    <source>
        <dbReference type="SAM" id="SignalP"/>
    </source>
</evidence>
<dbReference type="RefSeq" id="WP_377182044.1">
    <property type="nucleotide sequence ID" value="NZ_JBHUPD010000001.1"/>
</dbReference>
<dbReference type="SUPFAM" id="SSF49464">
    <property type="entry name" value="Carboxypeptidase regulatory domain-like"/>
    <property type="match status" value="1"/>
</dbReference>
<gene>
    <name evidence="2" type="ORF">ACFS5N_02895</name>
</gene>
<dbReference type="EMBL" id="JBHUPD010000001">
    <property type="protein sequence ID" value="MFD2871400.1"/>
    <property type="molecule type" value="Genomic_DNA"/>
</dbReference>
<keyword evidence="3" id="KW-1185">Reference proteome</keyword>
<accession>A0ABW5Y8P8</accession>
<proteinExistence type="predicted"/>
<feature type="signal peptide" evidence="1">
    <location>
        <begin position="1"/>
        <end position="18"/>
    </location>
</feature>
<sequence length="409" mass="46649">MKLFKILLLLLLPVFAWAQSVSVNGTIISADNKAPIAGASVFLSNSSFGTSTGKDGGFKLNGLQPGQYNLVVSSIGYEDELKVISVGVQPVTLNIELKPKVTELKEVTIGLMSKSDRKRALEEFKEDFIGMDANAQECKIINPDVLNFSYHENKTVLDAYTNEFLVIENKALGYRIKYLLKRFESDTKTGSLSYAGNQVFEELSGGKAKQERWHQKRDEAFYGSAMHFFRSLYSDSLEQAGYRIYDLSREDNTNRPSETEIQRHLRNMKQLSHDSLVYWLKQGRASRYTNQKFHGHFNVKDIVQPTDNPNLKQVVFPDHLYVVYTKKWEENFYKNVYRSPHDLNYQTTIVSLVNGNMAIVIDKNGTIVGPSPMYEGSWSQARLSTLLPVDYMPYSTQEQVLKNAKLRRD</sequence>
<keyword evidence="1" id="KW-0732">Signal</keyword>
<dbReference type="InterPro" id="IPR008969">
    <property type="entry name" value="CarboxyPept-like_regulatory"/>
</dbReference>
<reference evidence="3" key="1">
    <citation type="journal article" date="2019" name="Int. J. Syst. Evol. Microbiol.">
        <title>The Global Catalogue of Microorganisms (GCM) 10K type strain sequencing project: providing services to taxonomists for standard genome sequencing and annotation.</title>
        <authorList>
            <consortium name="The Broad Institute Genomics Platform"/>
            <consortium name="The Broad Institute Genome Sequencing Center for Infectious Disease"/>
            <person name="Wu L."/>
            <person name="Ma J."/>
        </authorList>
    </citation>
    <scope>NUCLEOTIDE SEQUENCE [LARGE SCALE GENOMIC DNA]</scope>
    <source>
        <strain evidence="3">KCTC 22437</strain>
    </source>
</reference>
<evidence type="ECO:0000313" key="3">
    <source>
        <dbReference type="Proteomes" id="UP001597557"/>
    </source>
</evidence>
<dbReference type="Proteomes" id="UP001597557">
    <property type="component" value="Unassembled WGS sequence"/>
</dbReference>
<evidence type="ECO:0000313" key="2">
    <source>
        <dbReference type="EMBL" id="MFD2871400.1"/>
    </source>
</evidence>
<organism evidence="2 3">
    <name type="scientific">Mucilaginibacter ximonensis</name>
    <dbReference type="NCBI Taxonomy" id="538021"/>
    <lineage>
        <taxon>Bacteria</taxon>
        <taxon>Pseudomonadati</taxon>
        <taxon>Bacteroidota</taxon>
        <taxon>Sphingobacteriia</taxon>
        <taxon>Sphingobacteriales</taxon>
        <taxon>Sphingobacteriaceae</taxon>
        <taxon>Mucilaginibacter</taxon>
    </lineage>
</organism>
<dbReference type="Gene3D" id="2.60.40.1120">
    <property type="entry name" value="Carboxypeptidase-like, regulatory domain"/>
    <property type="match status" value="1"/>
</dbReference>
<dbReference type="Pfam" id="PF13715">
    <property type="entry name" value="CarbopepD_reg_2"/>
    <property type="match status" value="1"/>
</dbReference>
<comment type="caution">
    <text evidence="2">The sequence shown here is derived from an EMBL/GenBank/DDBJ whole genome shotgun (WGS) entry which is preliminary data.</text>
</comment>